<gene>
    <name evidence="3" type="primary">LOC107472179</name>
</gene>
<dbReference type="InterPro" id="IPR021109">
    <property type="entry name" value="Peptidase_aspartic_dom_sf"/>
</dbReference>
<proteinExistence type="predicted"/>
<keyword evidence="2" id="KW-1185">Reference proteome</keyword>
<organism evidence="2 3">
    <name type="scientific">Arachis duranensis</name>
    <name type="common">Wild peanut</name>
    <dbReference type="NCBI Taxonomy" id="130453"/>
    <lineage>
        <taxon>Eukaryota</taxon>
        <taxon>Viridiplantae</taxon>
        <taxon>Streptophyta</taxon>
        <taxon>Embryophyta</taxon>
        <taxon>Tracheophyta</taxon>
        <taxon>Spermatophyta</taxon>
        <taxon>Magnoliopsida</taxon>
        <taxon>eudicotyledons</taxon>
        <taxon>Gunneridae</taxon>
        <taxon>Pentapetalae</taxon>
        <taxon>rosids</taxon>
        <taxon>fabids</taxon>
        <taxon>Fabales</taxon>
        <taxon>Fabaceae</taxon>
        <taxon>Papilionoideae</taxon>
        <taxon>50 kb inversion clade</taxon>
        <taxon>dalbergioids sensu lato</taxon>
        <taxon>Dalbergieae</taxon>
        <taxon>Pterocarpus clade</taxon>
        <taxon>Arachis</taxon>
    </lineage>
</organism>
<reference evidence="3" key="1">
    <citation type="submission" date="2025-08" db="UniProtKB">
        <authorList>
            <consortium name="RefSeq"/>
        </authorList>
    </citation>
    <scope>IDENTIFICATION</scope>
    <source>
        <tissue evidence="3">Whole plant</tissue>
    </source>
</reference>
<protein>
    <submittedName>
        <fullName evidence="3">Uncharacterized protein LOC107472179</fullName>
    </submittedName>
</protein>
<evidence type="ECO:0000256" key="1">
    <source>
        <dbReference type="SAM" id="MobiDB-lite"/>
    </source>
</evidence>
<dbReference type="PANTHER" id="PTHR33067">
    <property type="entry name" value="RNA-DIRECTED DNA POLYMERASE-RELATED"/>
    <property type="match status" value="1"/>
</dbReference>
<evidence type="ECO:0000313" key="3">
    <source>
        <dbReference type="RefSeq" id="XP_015947216.1"/>
    </source>
</evidence>
<dbReference type="RefSeq" id="XP_015947216.1">
    <property type="nucleotide sequence ID" value="XM_016091730.1"/>
</dbReference>
<dbReference type="KEGG" id="adu:107472179"/>
<dbReference type="GeneID" id="107472179"/>
<sequence length="272" mass="31111">MKKMRWEKYKAITLANEEILEENTNKSTEHNQGSSQNNLERKEQETGSVERKESTGKEIQKFYVPRAPFLQRLLGGEKERSYSRFLDMFASLSVNIPFIKALQQMPTYIKYMKELLTKKGTLKGGQTVTMNKECSALIKKDVLLKKKYPGSFHIPYVIGETRIDRGFCDLGASINMMPLSLMKKLQINELRSTDVIIQLADKTQKQAEGVVENVLVKVGNYFLPTDFVVLDMEESCLHPITLGRPFLATGRALIDVEQGELILRIHDEQLTF</sequence>
<accession>A0A6P4C040</accession>
<dbReference type="Pfam" id="PF13650">
    <property type="entry name" value="Asp_protease_2"/>
    <property type="match status" value="1"/>
</dbReference>
<feature type="compositionally biased region" description="Basic and acidic residues" evidence="1">
    <location>
        <begin position="39"/>
        <end position="56"/>
    </location>
</feature>
<dbReference type="Gene3D" id="2.40.70.10">
    <property type="entry name" value="Acid Proteases"/>
    <property type="match status" value="1"/>
</dbReference>
<dbReference type="PANTHER" id="PTHR33067:SF9">
    <property type="entry name" value="RNA-DIRECTED DNA POLYMERASE"/>
    <property type="match status" value="1"/>
</dbReference>
<dbReference type="CDD" id="cd00303">
    <property type="entry name" value="retropepsin_like"/>
    <property type="match status" value="1"/>
</dbReference>
<name>A0A6P4C040_ARADU</name>
<evidence type="ECO:0000313" key="2">
    <source>
        <dbReference type="Proteomes" id="UP000515211"/>
    </source>
</evidence>
<feature type="region of interest" description="Disordered" evidence="1">
    <location>
        <begin position="20"/>
        <end position="56"/>
    </location>
</feature>
<dbReference type="AlphaFoldDB" id="A0A6P4C040"/>
<dbReference type="Proteomes" id="UP000515211">
    <property type="component" value="Unplaced"/>
</dbReference>